<dbReference type="SUPFAM" id="SSF56091">
    <property type="entry name" value="DNA ligase/mRNA capping enzyme, catalytic domain"/>
    <property type="match status" value="1"/>
</dbReference>
<comment type="cofactor">
    <cofactor evidence="1">
        <name>a divalent metal cation</name>
        <dbReference type="ChEBI" id="CHEBI:60240"/>
    </cofactor>
</comment>
<dbReference type="GO" id="GO:0006310">
    <property type="term" value="P:DNA recombination"/>
    <property type="evidence" value="ECO:0007669"/>
    <property type="project" value="InterPro"/>
</dbReference>
<dbReference type="Proteomes" id="UP000593835">
    <property type="component" value="Segment"/>
</dbReference>
<keyword evidence="6" id="KW-0227">DNA damage</keyword>
<keyword evidence="10" id="KW-1185">Reference proteome</keyword>
<protein>
    <recommendedName>
        <fullName evidence="3">DNA ligase</fullName>
    </recommendedName>
</protein>
<dbReference type="Gene3D" id="2.40.50.140">
    <property type="entry name" value="Nucleic acid-binding proteins"/>
    <property type="match status" value="1"/>
</dbReference>
<evidence type="ECO:0000256" key="1">
    <source>
        <dbReference type="ARBA" id="ARBA00001968"/>
    </source>
</evidence>
<evidence type="ECO:0000256" key="2">
    <source>
        <dbReference type="ARBA" id="ARBA00007572"/>
    </source>
</evidence>
<evidence type="ECO:0000256" key="7">
    <source>
        <dbReference type="ARBA" id="ARBA00023204"/>
    </source>
</evidence>
<dbReference type="PANTHER" id="PTHR47810">
    <property type="entry name" value="DNA LIGASE"/>
    <property type="match status" value="1"/>
</dbReference>
<keyword evidence="5" id="KW-0235">DNA replication</keyword>
<proteinExistence type="inferred from homology"/>
<accession>A0A7L8ZKH9</accession>
<dbReference type="Pfam" id="PF01068">
    <property type="entry name" value="DNA_ligase_A_M"/>
    <property type="match status" value="1"/>
</dbReference>
<dbReference type="EMBL" id="MT932329">
    <property type="protein sequence ID" value="QOI69497.1"/>
    <property type="molecule type" value="Genomic_DNA"/>
</dbReference>
<dbReference type="GO" id="GO:0006260">
    <property type="term" value="P:DNA replication"/>
    <property type="evidence" value="ECO:0007669"/>
    <property type="project" value="UniProtKB-KW"/>
</dbReference>
<dbReference type="InterPro" id="IPR012340">
    <property type="entry name" value="NA-bd_OB-fold"/>
</dbReference>
<evidence type="ECO:0000256" key="5">
    <source>
        <dbReference type="ARBA" id="ARBA00022705"/>
    </source>
</evidence>
<evidence type="ECO:0000313" key="9">
    <source>
        <dbReference type="EMBL" id="QOI69497.1"/>
    </source>
</evidence>
<dbReference type="InterPro" id="IPR050326">
    <property type="entry name" value="NAD_dep_DNA_ligaseB"/>
</dbReference>
<keyword evidence="7" id="KW-0234">DNA repair</keyword>
<keyword evidence="4 9" id="KW-0436">Ligase</keyword>
<reference evidence="9 10" key="1">
    <citation type="submission" date="2020-08" db="EMBL/GenBank/DDBJ databases">
        <authorList>
            <person name="Sorensen M.C.H."/>
        </authorList>
    </citation>
    <scope>NUCLEOTIDE SEQUENCE [LARGE SCALE GENOMIC DNA]</scope>
</reference>
<feature type="domain" description="ATP-dependent DNA ligase family profile" evidence="8">
    <location>
        <begin position="229"/>
        <end position="363"/>
    </location>
</feature>
<dbReference type="PROSITE" id="PS50160">
    <property type="entry name" value="DNA_LIGASE_A3"/>
    <property type="match status" value="1"/>
</dbReference>
<dbReference type="GO" id="GO:0005524">
    <property type="term" value="F:ATP binding"/>
    <property type="evidence" value="ECO:0007669"/>
    <property type="project" value="InterPro"/>
</dbReference>
<dbReference type="SUPFAM" id="SSF50249">
    <property type="entry name" value="Nucleic acid-binding proteins"/>
    <property type="match status" value="1"/>
</dbReference>
<dbReference type="GO" id="GO:0006281">
    <property type="term" value="P:DNA repair"/>
    <property type="evidence" value="ECO:0007669"/>
    <property type="project" value="UniProtKB-KW"/>
</dbReference>
<dbReference type="PANTHER" id="PTHR47810:SF1">
    <property type="entry name" value="DNA LIGASE B"/>
    <property type="match status" value="1"/>
</dbReference>
<gene>
    <name evidence="9" type="ORF">F379_211</name>
</gene>
<evidence type="ECO:0000256" key="4">
    <source>
        <dbReference type="ARBA" id="ARBA00022598"/>
    </source>
</evidence>
<evidence type="ECO:0000256" key="6">
    <source>
        <dbReference type="ARBA" id="ARBA00022763"/>
    </source>
</evidence>
<evidence type="ECO:0000259" key="8">
    <source>
        <dbReference type="PROSITE" id="PS50160"/>
    </source>
</evidence>
<evidence type="ECO:0000256" key="3">
    <source>
        <dbReference type="ARBA" id="ARBA00013308"/>
    </source>
</evidence>
<name>A0A7L8ZKH9_9CAUD</name>
<evidence type="ECO:0000313" key="10">
    <source>
        <dbReference type="Proteomes" id="UP000593835"/>
    </source>
</evidence>
<sequence>MQIITDFLNELNASNSSNYKLEVLKKYNNEIIKEFLSLVYDKVKYSYGIKKVPEFQNNNETIDFNTIKNTFIALHNRDFTGNKAISVVQSLLNNKTPEITRIITYILDRDIHSGISTKQINKVHKKLITEFPYMRCSLMDKFKNIRFPAMIQIKADGTYRTFIKKGDSTQAFSRSGESYDHPKVYSALLNLPDGAYIGELICNEVEGTNSTEIRYKSNGLLNSLTPPENVTFYMWDYLTLEEFENGNSKTPYKERFEFVWRLTESLESDTLTVVRTRVIDNIEAANEYLNTWLKEGEEGAILKNCDAVFKNGTSTEQIKLKPEIEVEVRCIDFTEGNGKFKDTFGAIVFKTDDELIQGKVSGISDTERAEIFKNSSKYLNKVFTVKATALTKSEDSEIYALMHPRFNGFREDKDYTDTLDRVKNMGLKF</sequence>
<organism evidence="9 10">
    <name type="scientific">Campylobacter phage F379</name>
    <dbReference type="NCBI Taxonomy" id="2776767"/>
    <lineage>
        <taxon>Viruses</taxon>
        <taxon>Duplodnaviria</taxon>
        <taxon>Heunggongvirae</taxon>
        <taxon>Uroviricota</taxon>
        <taxon>Caudoviricetes</taxon>
        <taxon>Connertonviridae</taxon>
        <taxon>Firehammervirus</taxon>
        <taxon>Firehammervirus F379</taxon>
    </lineage>
</organism>
<comment type="similarity">
    <text evidence="2">Belongs to the ATP-dependent DNA ligase family.</text>
</comment>
<dbReference type="InterPro" id="IPR012310">
    <property type="entry name" value="DNA_ligase_ATP-dep_cent"/>
</dbReference>
<dbReference type="Gene3D" id="3.30.1490.70">
    <property type="match status" value="1"/>
</dbReference>
<dbReference type="GO" id="GO:0003910">
    <property type="term" value="F:DNA ligase (ATP) activity"/>
    <property type="evidence" value="ECO:0007669"/>
    <property type="project" value="InterPro"/>
</dbReference>
<dbReference type="Gene3D" id="3.30.470.30">
    <property type="entry name" value="DNA ligase/mRNA capping enzyme"/>
    <property type="match status" value="1"/>
</dbReference>